<evidence type="ECO:0000313" key="3">
    <source>
        <dbReference type="Proteomes" id="UP000593577"/>
    </source>
</evidence>
<organism evidence="2 3">
    <name type="scientific">Gossypium aridum</name>
    <name type="common">American cotton</name>
    <name type="synonym">Erioxylum aridum</name>
    <dbReference type="NCBI Taxonomy" id="34290"/>
    <lineage>
        <taxon>Eukaryota</taxon>
        <taxon>Viridiplantae</taxon>
        <taxon>Streptophyta</taxon>
        <taxon>Embryophyta</taxon>
        <taxon>Tracheophyta</taxon>
        <taxon>Spermatophyta</taxon>
        <taxon>Magnoliopsida</taxon>
        <taxon>eudicotyledons</taxon>
        <taxon>Gunneridae</taxon>
        <taxon>Pentapetalae</taxon>
        <taxon>rosids</taxon>
        <taxon>malvids</taxon>
        <taxon>Malvales</taxon>
        <taxon>Malvaceae</taxon>
        <taxon>Malvoideae</taxon>
        <taxon>Gossypium</taxon>
    </lineage>
</organism>
<dbReference type="EMBL" id="JABFAA010000004">
    <property type="protein sequence ID" value="MBA0680231.1"/>
    <property type="molecule type" value="Genomic_DNA"/>
</dbReference>
<protein>
    <submittedName>
        <fullName evidence="2">Uncharacterized protein</fullName>
    </submittedName>
</protein>
<keyword evidence="1" id="KW-0812">Transmembrane</keyword>
<feature type="transmembrane region" description="Helical" evidence="1">
    <location>
        <begin position="41"/>
        <end position="60"/>
    </location>
</feature>
<sequence length="63" mass="7189">MRYQQLIHTCLGYCSQLLCIQILVTLSARSSATRSLKRQRTSWHSVLVVIMMGLYFTGILKGL</sequence>
<keyword evidence="1" id="KW-0472">Membrane</keyword>
<accession>A0A7J8WYY8</accession>
<dbReference type="AlphaFoldDB" id="A0A7J8WYY8"/>
<keyword evidence="3" id="KW-1185">Reference proteome</keyword>
<reference evidence="2 3" key="1">
    <citation type="journal article" date="2019" name="Genome Biol. Evol.">
        <title>Insights into the evolution of the New World diploid cottons (Gossypium, subgenus Houzingenia) based on genome sequencing.</title>
        <authorList>
            <person name="Grover C.E."/>
            <person name="Arick M.A. 2nd"/>
            <person name="Thrash A."/>
            <person name="Conover J.L."/>
            <person name="Sanders W.S."/>
            <person name="Peterson D.G."/>
            <person name="Frelichowski J.E."/>
            <person name="Scheffler J.A."/>
            <person name="Scheffler B.E."/>
            <person name="Wendel J.F."/>
        </authorList>
    </citation>
    <scope>NUCLEOTIDE SEQUENCE [LARGE SCALE GENOMIC DNA]</scope>
    <source>
        <strain evidence="2">185</strain>
        <tissue evidence="2">Leaf</tissue>
    </source>
</reference>
<dbReference type="Proteomes" id="UP000593577">
    <property type="component" value="Unassembled WGS sequence"/>
</dbReference>
<comment type="caution">
    <text evidence="2">The sequence shown here is derived from an EMBL/GenBank/DDBJ whole genome shotgun (WGS) entry which is preliminary data.</text>
</comment>
<proteinExistence type="predicted"/>
<evidence type="ECO:0000256" key="1">
    <source>
        <dbReference type="SAM" id="Phobius"/>
    </source>
</evidence>
<evidence type="ECO:0000313" key="2">
    <source>
        <dbReference type="EMBL" id="MBA0680231.1"/>
    </source>
</evidence>
<keyword evidence="1" id="KW-1133">Transmembrane helix</keyword>
<gene>
    <name evidence="2" type="ORF">Goari_011942</name>
</gene>
<name>A0A7J8WYY8_GOSAI</name>